<evidence type="ECO:0000256" key="1">
    <source>
        <dbReference type="ARBA" id="ARBA00010833"/>
    </source>
</evidence>
<dbReference type="InterPro" id="IPR008928">
    <property type="entry name" value="6-hairpin_glycosidase_sf"/>
</dbReference>
<reference evidence="5 6" key="1">
    <citation type="submission" date="2022-05" db="EMBL/GenBank/DDBJ databases">
        <title>Genome Sequencing of Bee-Associated Microbes.</title>
        <authorList>
            <person name="Dunlap C."/>
        </authorList>
    </citation>
    <scope>NUCLEOTIDE SEQUENCE [LARGE SCALE GENOMIC DNA]</scope>
    <source>
        <strain evidence="5 6">NRRL NRS-1438</strain>
    </source>
</reference>
<keyword evidence="2" id="KW-0378">Hydrolase</keyword>
<dbReference type="EMBL" id="JAMDLW010000020">
    <property type="protein sequence ID" value="MCY9520935.1"/>
    <property type="molecule type" value="Genomic_DNA"/>
</dbReference>
<evidence type="ECO:0000313" key="5">
    <source>
        <dbReference type="EMBL" id="MCY9520935.1"/>
    </source>
</evidence>
<dbReference type="PANTHER" id="PTHR10412:SF11">
    <property type="entry name" value="MANNOSYL-OLIGOSACCHARIDE GLUCOSIDASE"/>
    <property type="match status" value="1"/>
</dbReference>
<gene>
    <name evidence="5" type="ORF">M5X09_14855</name>
</gene>
<evidence type="ECO:0000256" key="2">
    <source>
        <dbReference type="ARBA" id="ARBA00022801"/>
    </source>
</evidence>
<evidence type="ECO:0000313" key="6">
    <source>
        <dbReference type="Proteomes" id="UP001207626"/>
    </source>
</evidence>
<comment type="similarity">
    <text evidence="1">Belongs to the glycosyl hydrolase 63 family.</text>
</comment>
<keyword evidence="6" id="KW-1185">Reference proteome</keyword>
<proteinExistence type="inferred from homology"/>
<dbReference type="InterPro" id="IPR054491">
    <property type="entry name" value="MGH1-like_GH"/>
</dbReference>
<sequence>MQLDISRIPFSRFGSYFAVSIERDTNRLIVRDLHGGDEAPSSIFVLELMKHGQAADFDLDVTETRLRIIHRHNHAEYAELCISGEDIIYCRIAGASLKLTAVKTRYDSLMPYGPQQWEYHLYSKEIKLMFTLLQGDARIQAPWKMVGNDSIELVMNPDGDQDEGCVFVIESYKTVWRKKEYEDYARACERVDRHYEQWLRQMPAVPERYEPSRRLAAYITWSCVVHPEGQLNNYAMYMSKNWMFNIWSWDNCFNAMMLSERDPKLALAQLDIFMAHQDESGIYADFINDKFLSFNCCKPPIHAWAFARMRERNAWFDDRAIVARMYDSLARATNYWLGYRRPSASWLPVYNHGNDSGWDNASIFHDGIPVEAPDLAAHLIRQMDILSGMAAELERADEAKAWTEKADELYGLLMDRLYRDGRFVARYAPEDRIIAHQDSLILYMPLIIGYRLPSEVTAALANGLAERFEAQYGLCTESYHSPLYRDNGYWLGPIWAPVTYLFIDALRRNGYNEFASRLAAKFMDLTLAGGMAENFDPFSGKGLVDPAFTWTSSVFLMLARESIQPPEEHHEKIFR</sequence>
<keyword evidence="3" id="KW-0326">Glycosidase</keyword>
<organism evidence="5 6">
    <name type="scientific">Paenibacillus apiarius</name>
    <dbReference type="NCBI Taxonomy" id="46240"/>
    <lineage>
        <taxon>Bacteria</taxon>
        <taxon>Bacillati</taxon>
        <taxon>Bacillota</taxon>
        <taxon>Bacilli</taxon>
        <taxon>Bacillales</taxon>
        <taxon>Paenibacillaceae</taxon>
        <taxon>Paenibacillus</taxon>
    </lineage>
</organism>
<evidence type="ECO:0000259" key="4">
    <source>
        <dbReference type="Pfam" id="PF22422"/>
    </source>
</evidence>
<dbReference type="RefSeq" id="WP_254912304.1">
    <property type="nucleotide sequence ID" value="NZ_JAMDLV010000019.1"/>
</dbReference>
<comment type="caution">
    <text evidence="5">The sequence shown here is derived from an EMBL/GenBank/DDBJ whole genome shotgun (WGS) entry which is preliminary data.</text>
</comment>
<name>A0ABT4DVZ5_9BACL</name>
<dbReference type="Gene3D" id="1.50.10.10">
    <property type="match status" value="1"/>
</dbReference>
<accession>A0ABT4DVZ5</accession>
<dbReference type="SUPFAM" id="SSF48208">
    <property type="entry name" value="Six-hairpin glycosidases"/>
    <property type="match status" value="1"/>
</dbReference>
<protein>
    <recommendedName>
        <fullName evidence="4">Mannosylglycerate hydrolase MGH1-like glycoside hydrolase domain-containing protein</fullName>
    </recommendedName>
</protein>
<dbReference type="PANTHER" id="PTHR10412">
    <property type="entry name" value="MANNOSYL-OLIGOSACCHARIDE GLUCOSIDASE"/>
    <property type="match status" value="1"/>
</dbReference>
<dbReference type="Proteomes" id="UP001207626">
    <property type="component" value="Unassembled WGS sequence"/>
</dbReference>
<dbReference type="InterPro" id="IPR004888">
    <property type="entry name" value="Glycoside_hydrolase_63"/>
</dbReference>
<dbReference type="InterPro" id="IPR012341">
    <property type="entry name" value="6hp_glycosidase-like_sf"/>
</dbReference>
<evidence type="ECO:0000256" key="3">
    <source>
        <dbReference type="ARBA" id="ARBA00023295"/>
    </source>
</evidence>
<feature type="domain" description="Mannosylglycerate hydrolase MGH1-like glycoside hydrolase" evidence="4">
    <location>
        <begin position="245"/>
        <end position="551"/>
    </location>
</feature>
<dbReference type="Pfam" id="PF22422">
    <property type="entry name" value="MGH1-like_GH"/>
    <property type="match status" value="1"/>
</dbReference>